<dbReference type="Gene3D" id="3.40.50.720">
    <property type="entry name" value="NAD(P)-binding Rossmann-like Domain"/>
    <property type="match status" value="1"/>
</dbReference>
<dbReference type="PANTHER" id="PTHR12126:SF11">
    <property type="entry name" value="NADH DEHYDROGENASE [UBIQUINONE] 1 ALPHA SUBCOMPLEX SUBUNIT 9, MITOCHONDRIAL"/>
    <property type="match status" value="1"/>
</dbReference>
<dbReference type="GeneID" id="107218530"/>
<dbReference type="FunCoup" id="A0A6J0BDY2">
    <property type="interactions" value="1634"/>
</dbReference>
<keyword evidence="7" id="KW-1185">Reference proteome</keyword>
<dbReference type="KEGG" id="nlo:107218530"/>
<dbReference type="InterPro" id="IPR036291">
    <property type="entry name" value="NAD(P)-bd_dom_sf"/>
</dbReference>
<dbReference type="PANTHER" id="PTHR12126">
    <property type="entry name" value="NADH-UBIQUINONE OXIDOREDUCTASE 39 KDA SUBUNIT-RELATED"/>
    <property type="match status" value="1"/>
</dbReference>
<dbReference type="GO" id="GO:0044877">
    <property type="term" value="F:protein-containing complex binding"/>
    <property type="evidence" value="ECO:0007669"/>
    <property type="project" value="TreeGrafter"/>
</dbReference>
<evidence type="ECO:0000256" key="5">
    <source>
        <dbReference type="ARBA" id="ARBA00046455"/>
    </source>
</evidence>
<comment type="subunit">
    <text evidence="5">Complex I is composed of 45 different subunits. This a component of the hydrophobic protein fraction. Interacts with BLOC1S1. Interacts with SLC2A4. Interacts with CLOCK. Interacts with RAB5IF.</text>
</comment>
<dbReference type="AlphaFoldDB" id="A0A6J0BDY2"/>
<dbReference type="InterPro" id="IPR051207">
    <property type="entry name" value="ComplexI_NDUFA9_subunit"/>
</dbReference>
<name>A0A6J0BDY2_NEOLC</name>
<evidence type="ECO:0000256" key="4">
    <source>
        <dbReference type="ARBA" id="ARBA00043145"/>
    </source>
</evidence>
<feature type="domain" description="NAD-dependent epimerase/dehydratase" evidence="6">
    <location>
        <begin position="61"/>
        <end position="274"/>
    </location>
</feature>
<sequence length="404" mass="45982">MAALIPKSSFRIAKRQTVRSTSVAVQICCYSDSPRLIKNDNPASFKRGTGGRSSFNGIVCTVFGCTGFLGRYVCNKLGKIGTQMILPYRGDEYDVKRLKVTGDLGQVLFHPFHLRDEDSIRKCIKYSNVVINLIGREWEMKNFKYDDVNVEGARRLARLAKEAGVERFIHLSALNASLNPTPIVLSRGSRFHKSKAEGELAVKEEFPGATIIRPSVVYGQEDRFIKYYIHPLRSFLRSLPLWKKGEATEKQPVAVSDVAAGIVAAIRDPNSVGKTYQFVGPKRYQLSELLDWMFAVMRKDKSWGYSRYDLRYDPFFMARIYANELLSPSYPFGNLHWEQIEIEHTSDKLIQGLPDLEDLGITPTEMEDQVPWEVKPYVAYPYYKPEIGEFPTPDPPKTIPIQFA</sequence>
<evidence type="ECO:0000313" key="8">
    <source>
        <dbReference type="RefSeq" id="XP_015511918.1"/>
    </source>
</evidence>
<dbReference type="OrthoDB" id="275457at2759"/>
<dbReference type="InterPro" id="IPR001509">
    <property type="entry name" value="Epimerase_deHydtase"/>
</dbReference>
<reference evidence="8" key="1">
    <citation type="submission" date="2025-08" db="UniProtKB">
        <authorList>
            <consortium name="RefSeq"/>
        </authorList>
    </citation>
    <scope>IDENTIFICATION</scope>
    <source>
        <tissue evidence="8">Thorax and Abdomen</tissue>
    </source>
</reference>
<proteinExistence type="inferred from homology"/>
<dbReference type="CTD" id="40272"/>
<dbReference type="SUPFAM" id="SSF51735">
    <property type="entry name" value="NAD(P)-binding Rossmann-fold domains"/>
    <property type="match status" value="1"/>
</dbReference>
<gene>
    <name evidence="8" type="primary">LOC107218530</name>
</gene>
<dbReference type="InParanoid" id="A0A6J0BDY2"/>
<evidence type="ECO:0000256" key="2">
    <source>
        <dbReference type="ARBA" id="ARBA00040720"/>
    </source>
</evidence>
<evidence type="ECO:0000313" key="7">
    <source>
        <dbReference type="Proteomes" id="UP000829291"/>
    </source>
</evidence>
<dbReference type="Proteomes" id="UP000829291">
    <property type="component" value="Chromosome 6"/>
</dbReference>
<evidence type="ECO:0000259" key="6">
    <source>
        <dbReference type="Pfam" id="PF01370"/>
    </source>
</evidence>
<comment type="similarity">
    <text evidence="1">Belongs to the complex I NDUFA9 subunit family.</text>
</comment>
<evidence type="ECO:0000256" key="3">
    <source>
        <dbReference type="ARBA" id="ARBA00042000"/>
    </source>
</evidence>
<protein>
    <recommendedName>
        <fullName evidence="2">NADH dehydrogenase [ubiquinone] 1 alpha subcomplex subunit 9, mitochondrial</fullName>
    </recommendedName>
    <alternativeName>
        <fullName evidence="4">Complex I-39kD</fullName>
    </alternativeName>
    <alternativeName>
        <fullName evidence="3">NADH-ubiquinone oxidoreductase 39 kDa subunit</fullName>
    </alternativeName>
</protein>
<dbReference type="Pfam" id="PF01370">
    <property type="entry name" value="Epimerase"/>
    <property type="match status" value="1"/>
</dbReference>
<organism evidence="8">
    <name type="scientific">Neodiprion lecontei</name>
    <name type="common">Redheaded pine sawfly</name>
    <dbReference type="NCBI Taxonomy" id="441921"/>
    <lineage>
        <taxon>Eukaryota</taxon>
        <taxon>Metazoa</taxon>
        <taxon>Ecdysozoa</taxon>
        <taxon>Arthropoda</taxon>
        <taxon>Hexapoda</taxon>
        <taxon>Insecta</taxon>
        <taxon>Pterygota</taxon>
        <taxon>Neoptera</taxon>
        <taxon>Endopterygota</taxon>
        <taxon>Hymenoptera</taxon>
        <taxon>Tenthredinoidea</taxon>
        <taxon>Diprionidae</taxon>
        <taxon>Diprioninae</taxon>
        <taxon>Neodiprion</taxon>
    </lineage>
</organism>
<evidence type="ECO:0000256" key="1">
    <source>
        <dbReference type="ARBA" id="ARBA00038501"/>
    </source>
</evidence>
<accession>A0A6J0BDY2</accession>
<dbReference type="GO" id="GO:0005739">
    <property type="term" value="C:mitochondrion"/>
    <property type="evidence" value="ECO:0007669"/>
    <property type="project" value="TreeGrafter"/>
</dbReference>
<dbReference type="CDD" id="cd05271">
    <property type="entry name" value="NDUFA9_like_SDR_a"/>
    <property type="match status" value="1"/>
</dbReference>
<dbReference type="RefSeq" id="XP_015511918.1">
    <property type="nucleotide sequence ID" value="XM_015656432.2"/>
</dbReference>